<feature type="region of interest" description="Disordered" evidence="4">
    <location>
        <begin position="51"/>
        <end position="109"/>
    </location>
</feature>
<comment type="similarity">
    <text evidence="1">Belongs to the CLV3/ESR signal peptide family.</text>
</comment>
<dbReference type="PANTHER" id="PTHR34359:SF19">
    <property type="entry name" value="CLE FAMILY OSCLE508 PROTEIN"/>
    <property type="match status" value="1"/>
</dbReference>
<keyword evidence="8" id="KW-1185">Reference proteome</keyword>
<reference evidence="6" key="2">
    <citation type="submission" date="2021-12" db="EMBL/GenBank/DDBJ databases">
        <title>Resequencing data analysis of finger millet.</title>
        <authorList>
            <person name="Hatakeyama M."/>
            <person name="Aluri S."/>
            <person name="Balachadran M.T."/>
            <person name="Sivarajan S.R."/>
            <person name="Poveda L."/>
            <person name="Shimizu-Inatsugi R."/>
            <person name="Schlapbach R."/>
            <person name="Sreeman S.M."/>
            <person name="Shimizu K.K."/>
        </authorList>
    </citation>
    <scope>NUCLEOTIDE SEQUENCE</scope>
</reference>
<evidence type="ECO:0000313" key="7">
    <source>
        <dbReference type="EMBL" id="GJM89441.1"/>
    </source>
</evidence>
<proteinExistence type="inferred from homology"/>
<accession>A0AAV5BRR6</accession>
<keyword evidence="3" id="KW-0221">Differentiation</keyword>
<dbReference type="EMBL" id="BQKI01000002">
    <property type="protein sequence ID" value="GJM89040.1"/>
    <property type="molecule type" value="Genomic_DNA"/>
</dbReference>
<reference evidence="6" key="1">
    <citation type="journal article" date="2018" name="DNA Res.">
        <title>Multiple hybrid de novo genome assembly of finger millet, an orphan allotetraploid crop.</title>
        <authorList>
            <person name="Hatakeyama M."/>
            <person name="Aluri S."/>
            <person name="Balachadran M.T."/>
            <person name="Sivarajan S.R."/>
            <person name="Patrignani A."/>
            <person name="Gruter S."/>
            <person name="Poveda L."/>
            <person name="Shimizu-Inatsugi R."/>
            <person name="Baeten J."/>
            <person name="Francoijs K.J."/>
            <person name="Nataraja K.N."/>
            <person name="Reddy Y.A.N."/>
            <person name="Phadnis S."/>
            <person name="Ravikumar R.L."/>
            <person name="Schlapbach R."/>
            <person name="Sreeman S.M."/>
            <person name="Shimizu K.K."/>
        </authorList>
    </citation>
    <scope>NUCLEOTIDE SEQUENCE</scope>
</reference>
<evidence type="ECO:0000256" key="2">
    <source>
        <dbReference type="ARBA" id="ARBA00022473"/>
    </source>
</evidence>
<evidence type="ECO:0000313" key="6">
    <source>
        <dbReference type="EMBL" id="GJM89040.1"/>
    </source>
</evidence>
<dbReference type="GO" id="GO:0030154">
    <property type="term" value="P:cell differentiation"/>
    <property type="evidence" value="ECO:0007669"/>
    <property type="project" value="UniProtKB-KW"/>
</dbReference>
<feature type="signal peptide" evidence="5">
    <location>
        <begin position="1"/>
        <end position="27"/>
    </location>
</feature>
<protein>
    <submittedName>
        <fullName evidence="6">Uncharacterized protein</fullName>
    </submittedName>
</protein>
<evidence type="ECO:0000256" key="5">
    <source>
        <dbReference type="SAM" id="SignalP"/>
    </source>
</evidence>
<evidence type="ECO:0000313" key="8">
    <source>
        <dbReference type="Proteomes" id="UP001054889"/>
    </source>
</evidence>
<keyword evidence="2" id="KW-0217">Developmental protein</keyword>
<gene>
    <name evidence="6" type="primary">ga05182</name>
    <name evidence="7" type="synonym">ga05636</name>
    <name evidence="6" type="ORF">PR202_ga05182</name>
    <name evidence="7" type="ORF">PR202_ga05636</name>
</gene>
<evidence type="ECO:0000256" key="3">
    <source>
        <dbReference type="ARBA" id="ARBA00022782"/>
    </source>
</evidence>
<dbReference type="InterPro" id="IPR039618">
    <property type="entry name" value="CLE9-13"/>
</dbReference>
<dbReference type="Proteomes" id="UP001054889">
    <property type="component" value="Unassembled WGS sequence"/>
</dbReference>
<evidence type="ECO:0000256" key="1">
    <source>
        <dbReference type="ARBA" id="ARBA00005416"/>
    </source>
</evidence>
<comment type="caution">
    <text evidence="6">The sequence shown here is derived from an EMBL/GenBank/DDBJ whole genome shotgun (WGS) entry which is preliminary data.</text>
</comment>
<evidence type="ECO:0000256" key="4">
    <source>
        <dbReference type="SAM" id="MobiDB-lite"/>
    </source>
</evidence>
<sequence length="109" mass="11660">MVGPSWCRSLRLLFLALLLVLSAAAAALPPSPEPSTTDALLARMCDPRGTHRAAGAAPLSLSGNRHRHRHNDRPPVPLPPPGRGGEEEMDERFGVAKRLVPTGPNPLHN</sequence>
<dbReference type="AlphaFoldDB" id="A0AAV5BRR6"/>
<feature type="chain" id="PRO_5044714528" evidence="5">
    <location>
        <begin position="28"/>
        <end position="109"/>
    </location>
</feature>
<organism evidence="6 8">
    <name type="scientific">Eleusine coracana subsp. coracana</name>
    <dbReference type="NCBI Taxonomy" id="191504"/>
    <lineage>
        <taxon>Eukaryota</taxon>
        <taxon>Viridiplantae</taxon>
        <taxon>Streptophyta</taxon>
        <taxon>Embryophyta</taxon>
        <taxon>Tracheophyta</taxon>
        <taxon>Spermatophyta</taxon>
        <taxon>Magnoliopsida</taxon>
        <taxon>Liliopsida</taxon>
        <taxon>Poales</taxon>
        <taxon>Poaceae</taxon>
        <taxon>PACMAD clade</taxon>
        <taxon>Chloridoideae</taxon>
        <taxon>Cynodonteae</taxon>
        <taxon>Eleusininae</taxon>
        <taxon>Eleusine</taxon>
    </lineage>
</organism>
<keyword evidence="5" id="KW-0732">Signal</keyword>
<name>A0AAV5BRR6_ELECO</name>
<dbReference type="PANTHER" id="PTHR34359">
    <property type="entry name" value="CLAVATA3/ESR (CLE)-RELATED PROTEIN 10"/>
    <property type="match status" value="1"/>
</dbReference>
<dbReference type="EMBL" id="BQKI01000002">
    <property type="protein sequence ID" value="GJM89441.1"/>
    <property type="molecule type" value="Genomic_DNA"/>
</dbReference>